<dbReference type="Pfam" id="PF01551">
    <property type="entry name" value="Peptidase_M23"/>
    <property type="match status" value="1"/>
</dbReference>
<evidence type="ECO:0000313" key="3">
    <source>
        <dbReference type="Proteomes" id="UP000051950"/>
    </source>
</evidence>
<dbReference type="InterPro" id="IPR050570">
    <property type="entry name" value="Cell_wall_metabolism_enzyme"/>
</dbReference>
<name>A0A0T5VKF4_9SPHI</name>
<dbReference type="InterPro" id="IPR011055">
    <property type="entry name" value="Dup_hybrid_motif"/>
</dbReference>
<proteinExistence type="predicted"/>
<dbReference type="PANTHER" id="PTHR21666:SF270">
    <property type="entry name" value="MUREIN HYDROLASE ACTIVATOR ENVC"/>
    <property type="match status" value="1"/>
</dbReference>
<dbReference type="Proteomes" id="UP000051950">
    <property type="component" value="Unassembled WGS sequence"/>
</dbReference>
<sequence>MICVNGYGAVQDTTIFTSWYATLPLKVFKMNSAFGIRTHPVTGQDSFHKGIDIAGKNEVVVSVLPGIIDKIGYSSIMGNYVAARYGGYIVYYAHLSKVYCSAGHFVPTGYPIGLTGSTGRATGEHLHLSVLRGGKSVNPLYFLLIILSKSGGELKRYLYGG</sequence>
<protein>
    <recommendedName>
        <fullName evidence="1">M23ase beta-sheet core domain-containing protein</fullName>
    </recommendedName>
</protein>
<dbReference type="SUPFAM" id="SSF51261">
    <property type="entry name" value="Duplicated hybrid motif"/>
    <property type="match status" value="1"/>
</dbReference>
<dbReference type="GO" id="GO:0004222">
    <property type="term" value="F:metalloendopeptidase activity"/>
    <property type="evidence" value="ECO:0007669"/>
    <property type="project" value="TreeGrafter"/>
</dbReference>
<organism evidence="2 3">
    <name type="scientific">Pedobacter ginsenosidimutans</name>
    <dbReference type="NCBI Taxonomy" id="687842"/>
    <lineage>
        <taxon>Bacteria</taxon>
        <taxon>Pseudomonadati</taxon>
        <taxon>Bacteroidota</taxon>
        <taxon>Sphingobacteriia</taxon>
        <taxon>Sphingobacteriales</taxon>
        <taxon>Sphingobacteriaceae</taxon>
        <taxon>Pedobacter</taxon>
    </lineage>
</organism>
<evidence type="ECO:0000313" key="2">
    <source>
        <dbReference type="EMBL" id="KRT14354.1"/>
    </source>
</evidence>
<gene>
    <name evidence="2" type="ORF">ASU31_20320</name>
</gene>
<dbReference type="STRING" id="687842.ASU31_20320"/>
<accession>A0A0T5VKF4</accession>
<dbReference type="PANTHER" id="PTHR21666">
    <property type="entry name" value="PEPTIDASE-RELATED"/>
    <property type="match status" value="1"/>
</dbReference>
<feature type="domain" description="M23ase beta-sheet core" evidence="1">
    <location>
        <begin position="47"/>
        <end position="139"/>
    </location>
</feature>
<evidence type="ECO:0000259" key="1">
    <source>
        <dbReference type="Pfam" id="PF01551"/>
    </source>
</evidence>
<dbReference type="InterPro" id="IPR016047">
    <property type="entry name" value="M23ase_b-sheet_dom"/>
</dbReference>
<reference evidence="2 3" key="1">
    <citation type="submission" date="2015-11" db="EMBL/GenBank/DDBJ databases">
        <title>Sequence of Pedobacter ginsenosidimutans.</title>
        <authorList>
            <person name="Carson E."/>
            <person name="Keyser V."/>
            <person name="Newman J."/>
            <person name="Miller J."/>
        </authorList>
    </citation>
    <scope>NUCLEOTIDE SEQUENCE [LARGE SCALE GENOMIC DNA]</scope>
    <source>
        <strain evidence="2 3">KACC 14530</strain>
    </source>
</reference>
<dbReference type="RefSeq" id="WP_057934092.1">
    <property type="nucleotide sequence ID" value="NZ_LMZQ01000020.1"/>
</dbReference>
<keyword evidence="3" id="KW-1185">Reference proteome</keyword>
<comment type="caution">
    <text evidence="2">The sequence shown here is derived from an EMBL/GenBank/DDBJ whole genome shotgun (WGS) entry which is preliminary data.</text>
</comment>
<dbReference type="EMBL" id="LMZQ01000020">
    <property type="protein sequence ID" value="KRT14354.1"/>
    <property type="molecule type" value="Genomic_DNA"/>
</dbReference>
<dbReference type="AlphaFoldDB" id="A0A0T5VKF4"/>
<dbReference type="Gene3D" id="2.70.70.10">
    <property type="entry name" value="Glucose Permease (Domain IIA)"/>
    <property type="match status" value="1"/>
</dbReference>
<dbReference type="CDD" id="cd12797">
    <property type="entry name" value="M23_peptidase"/>
    <property type="match status" value="1"/>
</dbReference>